<evidence type="ECO:0000259" key="1">
    <source>
        <dbReference type="Pfam" id="PF02826"/>
    </source>
</evidence>
<dbReference type="InterPro" id="IPR036291">
    <property type="entry name" value="NAD(P)-bd_dom_sf"/>
</dbReference>
<name>A0A1M6YRD6_9FIRM</name>
<dbReference type="RefSeq" id="WP_073279145.1">
    <property type="nucleotide sequence ID" value="NZ_FRAC01000026.1"/>
</dbReference>
<dbReference type="Proteomes" id="UP000184386">
    <property type="component" value="Unassembled WGS sequence"/>
</dbReference>
<dbReference type="EMBL" id="FRAC01000026">
    <property type="protein sequence ID" value="SHL20602.1"/>
    <property type="molecule type" value="Genomic_DNA"/>
</dbReference>
<proteinExistence type="predicted"/>
<dbReference type="AlphaFoldDB" id="A0A1M6YRD6"/>
<dbReference type="InterPro" id="IPR031629">
    <property type="entry name" value="DpaA_N"/>
</dbReference>
<organism evidence="3 4">
    <name type="scientific">Anaerocolumna jejuensis DSM 15929</name>
    <dbReference type="NCBI Taxonomy" id="1121322"/>
    <lineage>
        <taxon>Bacteria</taxon>
        <taxon>Bacillati</taxon>
        <taxon>Bacillota</taxon>
        <taxon>Clostridia</taxon>
        <taxon>Lachnospirales</taxon>
        <taxon>Lachnospiraceae</taxon>
        <taxon>Anaerocolumna</taxon>
    </lineage>
</organism>
<dbReference type="Pfam" id="PF02826">
    <property type="entry name" value="2-Hacid_dh_C"/>
    <property type="match status" value="1"/>
</dbReference>
<dbReference type="Pfam" id="PF16924">
    <property type="entry name" value="DpaA_N"/>
    <property type="match status" value="1"/>
</dbReference>
<dbReference type="STRING" id="1121322.SAMN02745136_04360"/>
<feature type="domain" description="Dipicolinate synthase subunit A N-terminal" evidence="2">
    <location>
        <begin position="8"/>
        <end position="122"/>
    </location>
</feature>
<evidence type="ECO:0000313" key="4">
    <source>
        <dbReference type="Proteomes" id="UP000184386"/>
    </source>
</evidence>
<gene>
    <name evidence="3" type="ORF">SAMN02745136_04360</name>
</gene>
<dbReference type="NCBIfam" id="NF006162">
    <property type="entry name" value="PRK08306.1"/>
    <property type="match status" value="1"/>
</dbReference>
<accession>A0A1M6YRD6</accession>
<sequence length="295" mass="32035">MKPKTYDFAVIGGDLRQVYMAEDLSSRGFSVLLYGLENLCSKAYIEHAKSLPQAIDSSKVILTPIPFTKNGIQILSVDAKSDLTPEILCTHLKKGHKLYGGCFTESIRDFCETNEIYYNDFMEDEEITLFNTIATAEGTIAEAVINSSGNLHGSSCLILGYGRCAKTLAEKLKGLCGQLTVAARSPLAIAQAKTSSFDAMSLSELTETISEYDYIFNTIPALVLDRELLENTKQDVVIIDIASAPGGVDFIAARELSRNAKLCLGLPGKYAPKASAAFLTRYLLSSLGEQQSCPV</sequence>
<reference evidence="3 4" key="1">
    <citation type="submission" date="2016-11" db="EMBL/GenBank/DDBJ databases">
        <authorList>
            <person name="Jaros S."/>
            <person name="Januszkiewicz K."/>
            <person name="Wedrychowicz H."/>
        </authorList>
    </citation>
    <scope>NUCLEOTIDE SEQUENCE [LARGE SCALE GENOMIC DNA]</scope>
    <source>
        <strain evidence="3 4">DSM 15929</strain>
    </source>
</reference>
<dbReference type="GO" id="GO:0051287">
    <property type="term" value="F:NAD binding"/>
    <property type="evidence" value="ECO:0007669"/>
    <property type="project" value="InterPro"/>
</dbReference>
<dbReference type="InterPro" id="IPR006140">
    <property type="entry name" value="D-isomer_DH_NAD-bd"/>
</dbReference>
<dbReference type="OrthoDB" id="8840764at2"/>
<dbReference type="SUPFAM" id="SSF51735">
    <property type="entry name" value="NAD(P)-binding Rossmann-fold domains"/>
    <property type="match status" value="1"/>
</dbReference>
<keyword evidence="4" id="KW-1185">Reference proteome</keyword>
<dbReference type="Gene3D" id="3.40.50.720">
    <property type="entry name" value="NAD(P)-binding Rossmann-like Domain"/>
    <property type="match status" value="1"/>
</dbReference>
<protein>
    <submittedName>
        <fullName evidence="3">Dipicolinate synthase subunit A</fullName>
    </submittedName>
</protein>
<evidence type="ECO:0000259" key="2">
    <source>
        <dbReference type="Pfam" id="PF16924"/>
    </source>
</evidence>
<evidence type="ECO:0000313" key="3">
    <source>
        <dbReference type="EMBL" id="SHL20602.1"/>
    </source>
</evidence>
<feature type="domain" description="D-isomer specific 2-hydroxyacid dehydrogenase NAD-binding" evidence="1">
    <location>
        <begin position="148"/>
        <end position="242"/>
    </location>
</feature>